<keyword evidence="3" id="KW-1185">Reference proteome</keyword>
<dbReference type="Proteomes" id="UP000450000">
    <property type="component" value="Unassembled WGS sequence"/>
</dbReference>
<dbReference type="RefSeq" id="WP_153466725.1">
    <property type="nucleotide sequence ID" value="NZ_WBOF01000002.1"/>
</dbReference>
<dbReference type="OrthoDB" id="2660825at2"/>
<organism evidence="2 3">
    <name type="scientific">Streptomyces kaniharaensis</name>
    <dbReference type="NCBI Taxonomy" id="212423"/>
    <lineage>
        <taxon>Bacteria</taxon>
        <taxon>Bacillati</taxon>
        <taxon>Actinomycetota</taxon>
        <taxon>Actinomycetes</taxon>
        <taxon>Kitasatosporales</taxon>
        <taxon>Streptomycetaceae</taxon>
        <taxon>Streptomyces</taxon>
    </lineage>
</organism>
<dbReference type="EMBL" id="WBOF01000002">
    <property type="protein sequence ID" value="MQS15962.1"/>
    <property type="molecule type" value="Genomic_DNA"/>
</dbReference>
<accession>A0A6N7KWD7</accession>
<protein>
    <submittedName>
        <fullName evidence="2">Uncharacterized protein</fullName>
    </submittedName>
</protein>
<evidence type="ECO:0000313" key="2">
    <source>
        <dbReference type="EMBL" id="MQS15962.1"/>
    </source>
</evidence>
<sequence length="111" mass="11998">MDTFGIARLLSVTALETSRRLESTTPYGRVHPGGEAGCVRRSPPGWTRGGGAAQGRPGFEYFTFDHTVNGVIDADGEELRDIWQLLVRDNDVSVDGPVGSPNSTYAYLLAK</sequence>
<gene>
    <name evidence="2" type="ORF">F7Q99_27840</name>
</gene>
<dbReference type="AlphaFoldDB" id="A0A6N7KWD7"/>
<name>A0A6N7KWD7_9ACTN</name>
<evidence type="ECO:0000313" key="3">
    <source>
        <dbReference type="Proteomes" id="UP000450000"/>
    </source>
</evidence>
<comment type="caution">
    <text evidence="2">The sequence shown here is derived from an EMBL/GenBank/DDBJ whole genome shotgun (WGS) entry which is preliminary data.</text>
</comment>
<feature type="region of interest" description="Disordered" evidence="1">
    <location>
        <begin position="21"/>
        <end position="52"/>
    </location>
</feature>
<evidence type="ECO:0000256" key="1">
    <source>
        <dbReference type="SAM" id="MobiDB-lite"/>
    </source>
</evidence>
<proteinExistence type="predicted"/>
<reference evidence="2 3" key="1">
    <citation type="submission" date="2019-09" db="EMBL/GenBank/DDBJ databases">
        <title>Genome Sequences of Streptomyces kaniharaensis ATCC 21070.</title>
        <authorList>
            <person name="Zhu W."/>
            <person name="De Crecy-Lagard V."/>
            <person name="Richards N.G."/>
        </authorList>
    </citation>
    <scope>NUCLEOTIDE SEQUENCE [LARGE SCALE GENOMIC DNA]</scope>
    <source>
        <strain evidence="2 3">SF-557</strain>
    </source>
</reference>